<evidence type="ECO:0000313" key="7">
    <source>
        <dbReference type="EMBL" id="OOF98216.1"/>
    </source>
</evidence>
<dbReference type="GO" id="GO:0008270">
    <property type="term" value="F:zinc ion binding"/>
    <property type="evidence" value="ECO:0007669"/>
    <property type="project" value="UniProtKB-KW"/>
</dbReference>
<keyword evidence="2" id="KW-0677">Repeat</keyword>
<dbReference type="Pfam" id="PF13912">
    <property type="entry name" value="zf-C2H2_6"/>
    <property type="match status" value="1"/>
</dbReference>
<dbReference type="InterPro" id="IPR036236">
    <property type="entry name" value="Znf_C2H2_sf"/>
</dbReference>
<dbReference type="GO" id="GO:0000981">
    <property type="term" value="F:DNA-binding transcription factor activity, RNA polymerase II-specific"/>
    <property type="evidence" value="ECO:0007669"/>
    <property type="project" value="TreeGrafter"/>
</dbReference>
<dbReference type="STRING" id="602072.A0A1R3RUM9"/>
<dbReference type="Gene3D" id="3.30.160.60">
    <property type="entry name" value="Classic Zinc Finger"/>
    <property type="match status" value="3"/>
</dbReference>
<keyword evidence="3 5" id="KW-0863">Zinc-finger</keyword>
<dbReference type="GO" id="GO:0005634">
    <property type="term" value="C:nucleus"/>
    <property type="evidence" value="ECO:0007669"/>
    <property type="project" value="TreeGrafter"/>
</dbReference>
<reference evidence="8" key="1">
    <citation type="journal article" date="2017" name="Genome Biol.">
        <title>Comparative genomics reveals high biological diversity and specific adaptations in the industrially and medically important fungal genus Aspergillus.</title>
        <authorList>
            <person name="de Vries R.P."/>
            <person name="Riley R."/>
            <person name="Wiebenga A."/>
            <person name="Aguilar-Osorio G."/>
            <person name="Amillis S."/>
            <person name="Uchima C.A."/>
            <person name="Anderluh G."/>
            <person name="Asadollahi M."/>
            <person name="Askin M."/>
            <person name="Barry K."/>
            <person name="Battaglia E."/>
            <person name="Bayram O."/>
            <person name="Benocci T."/>
            <person name="Braus-Stromeyer S.A."/>
            <person name="Caldana C."/>
            <person name="Canovas D."/>
            <person name="Cerqueira G.C."/>
            <person name="Chen F."/>
            <person name="Chen W."/>
            <person name="Choi C."/>
            <person name="Clum A."/>
            <person name="Dos Santos R.A."/>
            <person name="Damasio A.R."/>
            <person name="Diallinas G."/>
            <person name="Emri T."/>
            <person name="Fekete E."/>
            <person name="Flipphi M."/>
            <person name="Freyberg S."/>
            <person name="Gallo A."/>
            <person name="Gournas C."/>
            <person name="Habgood R."/>
            <person name="Hainaut M."/>
            <person name="Harispe M.L."/>
            <person name="Henrissat B."/>
            <person name="Hilden K.S."/>
            <person name="Hope R."/>
            <person name="Hossain A."/>
            <person name="Karabika E."/>
            <person name="Karaffa L."/>
            <person name="Karanyi Z."/>
            <person name="Krasevec N."/>
            <person name="Kuo A."/>
            <person name="Kusch H."/>
            <person name="LaButti K."/>
            <person name="Lagendijk E.L."/>
            <person name="Lapidus A."/>
            <person name="Levasseur A."/>
            <person name="Lindquist E."/>
            <person name="Lipzen A."/>
            <person name="Logrieco A.F."/>
            <person name="MacCabe A."/>
            <person name="Maekelae M.R."/>
            <person name="Malavazi I."/>
            <person name="Melin P."/>
            <person name="Meyer V."/>
            <person name="Mielnichuk N."/>
            <person name="Miskei M."/>
            <person name="Molnar A.P."/>
            <person name="Mule G."/>
            <person name="Ngan C.Y."/>
            <person name="Orejas M."/>
            <person name="Orosz E."/>
            <person name="Ouedraogo J.P."/>
            <person name="Overkamp K.M."/>
            <person name="Park H.-S."/>
            <person name="Perrone G."/>
            <person name="Piumi F."/>
            <person name="Punt P.J."/>
            <person name="Ram A.F."/>
            <person name="Ramon A."/>
            <person name="Rauscher S."/>
            <person name="Record E."/>
            <person name="Riano-Pachon D.M."/>
            <person name="Robert V."/>
            <person name="Roehrig J."/>
            <person name="Ruller R."/>
            <person name="Salamov A."/>
            <person name="Salih N.S."/>
            <person name="Samson R.A."/>
            <person name="Sandor E."/>
            <person name="Sanguinetti M."/>
            <person name="Schuetze T."/>
            <person name="Sepcic K."/>
            <person name="Shelest E."/>
            <person name="Sherlock G."/>
            <person name="Sophianopoulou V."/>
            <person name="Squina F.M."/>
            <person name="Sun H."/>
            <person name="Susca A."/>
            <person name="Todd R.B."/>
            <person name="Tsang A."/>
            <person name="Unkles S.E."/>
            <person name="van de Wiele N."/>
            <person name="van Rossen-Uffink D."/>
            <person name="Oliveira J.V."/>
            <person name="Vesth T.C."/>
            <person name="Visser J."/>
            <person name="Yu J.-H."/>
            <person name="Zhou M."/>
            <person name="Andersen M.R."/>
            <person name="Archer D.B."/>
            <person name="Baker S.E."/>
            <person name="Benoit I."/>
            <person name="Brakhage A.A."/>
            <person name="Braus G.H."/>
            <person name="Fischer R."/>
            <person name="Frisvad J.C."/>
            <person name="Goldman G.H."/>
            <person name="Houbraken J."/>
            <person name="Oakley B."/>
            <person name="Pocsi I."/>
            <person name="Scazzocchio C."/>
            <person name="Seiboth B."/>
            <person name="vanKuyk P.A."/>
            <person name="Wortman J."/>
            <person name="Dyer P.S."/>
            <person name="Grigoriev I.V."/>
        </authorList>
    </citation>
    <scope>NUCLEOTIDE SEQUENCE [LARGE SCALE GENOMIC DNA]</scope>
    <source>
        <strain evidence="8">ITEM 5010</strain>
    </source>
</reference>
<evidence type="ECO:0000256" key="1">
    <source>
        <dbReference type="ARBA" id="ARBA00022723"/>
    </source>
</evidence>
<sequence length="271" mass="31975">MYECDTCTRRFYSWPACRQHMNDKDHWAVFECETCDEEFSSEEDADWHMSNYGHYAPKISCETCEKKFHTQDSADQHMDALKHYRHYCRACDRRFQNENNLRMHLNSKIHRGQNIICPFCKTTFTTATGVTHHLETGSCPRASSLNRETIHKLIRSRDTQGIITNKLLEWYEDDSGQYSATRRAFNGRYWECYICHREFNTVTALNQHLNSPVHKRKLYHCPNRTGRCGKQFTTLAALFNHLESESCGCTRFEKVQLQAQNIFNSNRLIAF</sequence>
<dbReference type="Pfam" id="PF12171">
    <property type="entry name" value="zf-C2H2_jaz"/>
    <property type="match status" value="1"/>
</dbReference>
<dbReference type="PROSITE" id="PS00028">
    <property type="entry name" value="ZINC_FINGER_C2H2_1"/>
    <property type="match status" value="4"/>
</dbReference>
<dbReference type="PANTHER" id="PTHR24409:SF356">
    <property type="entry name" value="C2H2 FINGER DOMAIN TRANSCRIPTION FACTOR (EUROFUNG)"/>
    <property type="match status" value="1"/>
</dbReference>
<dbReference type="PROSITE" id="PS50157">
    <property type="entry name" value="ZINC_FINGER_C2H2_2"/>
    <property type="match status" value="3"/>
</dbReference>
<keyword evidence="4" id="KW-0862">Zinc</keyword>
<feature type="domain" description="C2H2-type" evidence="6">
    <location>
        <begin position="86"/>
        <end position="115"/>
    </location>
</feature>
<dbReference type="InterPro" id="IPR013087">
    <property type="entry name" value="Znf_C2H2_type"/>
</dbReference>
<dbReference type="EMBL" id="KV907496">
    <property type="protein sequence ID" value="OOF98216.1"/>
    <property type="molecule type" value="Genomic_DNA"/>
</dbReference>
<keyword evidence="8" id="KW-1185">Reference proteome</keyword>
<dbReference type="InterPro" id="IPR022755">
    <property type="entry name" value="Znf_C2H2_jaz"/>
</dbReference>
<gene>
    <name evidence="7" type="ORF">ASPCADRAFT_164606</name>
</gene>
<dbReference type="GO" id="GO:0000977">
    <property type="term" value="F:RNA polymerase II transcription regulatory region sequence-specific DNA binding"/>
    <property type="evidence" value="ECO:0007669"/>
    <property type="project" value="TreeGrafter"/>
</dbReference>
<evidence type="ECO:0000256" key="2">
    <source>
        <dbReference type="ARBA" id="ARBA00022737"/>
    </source>
</evidence>
<dbReference type="OrthoDB" id="6077919at2759"/>
<evidence type="ECO:0000256" key="4">
    <source>
        <dbReference type="ARBA" id="ARBA00022833"/>
    </source>
</evidence>
<dbReference type="AlphaFoldDB" id="A0A1R3RUM9"/>
<proteinExistence type="predicted"/>
<dbReference type="Pfam" id="PF12874">
    <property type="entry name" value="zf-met"/>
    <property type="match status" value="1"/>
</dbReference>
<dbReference type="SUPFAM" id="SSF57667">
    <property type="entry name" value="beta-beta-alpha zinc fingers"/>
    <property type="match status" value="3"/>
</dbReference>
<evidence type="ECO:0000256" key="3">
    <source>
        <dbReference type="ARBA" id="ARBA00022771"/>
    </source>
</evidence>
<dbReference type="OMA" id="ALDHWAP"/>
<dbReference type="VEuPathDB" id="FungiDB:ASPCADRAFT_164606"/>
<protein>
    <recommendedName>
        <fullName evidence="6">C2H2-type domain-containing protein</fullName>
    </recommendedName>
</protein>
<organism evidence="7 8">
    <name type="scientific">Aspergillus carbonarius (strain ITEM 5010)</name>
    <dbReference type="NCBI Taxonomy" id="602072"/>
    <lineage>
        <taxon>Eukaryota</taxon>
        <taxon>Fungi</taxon>
        <taxon>Dikarya</taxon>
        <taxon>Ascomycota</taxon>
        <taxon>Pezizomycotina</taxon>
        <taxon>Eurotiomycetes</taxon>
        <taxon>Eurotiomycetidae</taxon>
        <taxon>Eurotiales</taxon>
        <taxon>Aspergillaceae</taxon>
        <taxon>Aspergillus</taxon>
        <taxon>Aspergillus subgen. Circumdati</taxon>
    </lineage>
</organism>
<evidence type="ECO:0000313" key="8">
    <source>
        <dbReference type="Proteomes" id="UP000188318"/>
    </source>
</evidence>
<feature type="domain" description="C2H2-type" evidence="6">
    <location>
        <begin position="190"/>
        <end position="214"/>
    </location>
</feature>
<name>A0A1R3RUM9_ASPC5</name>
<feature type="domain" description="C2H2-type" evidence="6">
    <location>
        <begin position="30"/>
        <end position="59"/>
    </location>
</feature>
<dbReference type="PANTHER" id="PTHR24409">
    <property type="entry name" value="ZINC FINGER PROTEIN 142"/>
    <property type="match status" value="1"/>
</dbReference>
<evidence type="ECO:0000259" key="6">
    <source>
        <dbReference type="PROSITE" id="PS50157"/>
    </source>
</evidence>
<evidence type="ECO:0000256" key="5">
    <source>
        <dbReference type="PROSITE-ProRule" id="PRU00042"/>
    </source>
</evidence>
<accession>A0A1R3RUM9</accession>
<keyword evidence="1" id="KW-0479">Metal-binding</keyword>
<dbReference type="Proteomes" id="UP000188318">
    <property type="component" value="Unassembled WGS sequence"/>
</dbReference>
<dbReference type="SMART" id="SM00355">
    <property type="entry name" value="ZnF_C2H2"/>
    <property type="match status" value="6"/>
</dbReference>